<dbReference type="GO" id="GO:0016020">
    <property type="term" value="C:membrane"/>
    <property type="evidence" value="ECO:0007669"/>
    <property type="project" value="UniProtKB-SubCell"/>
</dbReference>
<feature type="transmembrane region" description="Helical" evidence="6">
    <location>
        <begin position="98"/>
        <end position="118"/>
    </location>
</feature>
<dbReference type="EMBL" id="KN825159">
    <property type="protein sequence ID" value="KIK93750.1"/>
    <property type="molecule type" value="Genomic_DNA"/>
</dbReference>
<evidence type="ECO:0000256" key="3">
    <source>
        <dbReference type="ARBA" id="ARBA00022989"/>
    </source>
</evidence>
<dbReference type="AlphaFoldDB" id="A0A0D0E771"/>
<feature type="transmembrane region" description="Helical" evidence="6">
    <location>
        <begin position="6"/>
        <end position="23"/>
    </location>
</feature>
<dbReference type="OrthoDB" id="2504919at2759"/>
<evidence type="ECO:0000313" key="7">
    <source>
        <dbReference type="EMBL" id="KIK93750.1"/>
    </source>
</evidence>
<organism evidence="7 8">
    <name type="scientific">Paxillus rubicundulus Ve08.2h10</name>
    <dbReference type="NCBI Taxonomy" id="930991"/>
    <lineage>
        <taxon>Eukaryota</taxon>
        <taxon>Fungi</taxon>
        <taxon>Dikarya</taxon>
        <taxon>Basidiomycota</taxon>
        <taxon>Agaricomycotina</taxon>
        <taxon>Agaricomycetes</taxon>
        <taxon>Agaricomycetidae</taxon>
        <taxon>Boletales</taxon>
        <taxon>Paxilineae</taxon>
        <taxon>Paxillaceae</taxon>
        <taxon>Paxillus</taxon>
    </lineage>
</organism>
<dbReference type="InParanoid" id="A0A0D0E771"/>
<feature type="non-terminal residue" evidence="7">
    <location>
        <position position="364"/>
    </location>
</feature>
<evidence type="ECO:0000256" key="2">
    <source>
        <dbReference type="ARBA" id="ARBA00022692"/>
    </source>
</evidence>
<dbReference type="HOGENOM" id="CLU_011406_2_0_1"/>
<dbReference type="STRING" id="930991.A0A0D0E771"/>
<evidence type="ECO:0000256" key="1">
    <source>
        <dbReference type="ARBA" id="ARBA00004141"/>
    </source>
</evidence>
<evidence type="ECO:0008006" key="9">
    <source>
        <dbReference type="Google" id="ProtNLM"/>
    </source>
</evidence>
<keyword evidence="2 6" id="KW-0812">Transmembrane</keyword>
<proteinExistence type="predicted"/>
<feature type="transmembrane region" description="Helical" evidence="6">
    <location>
        <begin position="138"/>
        <end position="158"/>
    </location>
</feature>
<feature type="transmembrane region" description="Helical" evidence="6">
    <location>
        <begin position="342"/>
        <end position="362"/>
    </location>
</feature>
<feature type="region of interest" description="Disordered" evidence="5">
    <location>
        <begin position="211"/>
        <end position="231"/>
    </location>
</feature>
<name>A0A0D0E771_9AGAM</name>
<reference evidence="7 8" key="1">
    <citation type="submission" date="2014-04" db="EMBL/GenBank/DDBJ databases">
        <authorList>
            <consortium name="DOE Joint Genome Institute"/>
            <person name="Kuo A."/>
            <person name="Kohler A."/>
            <person name="Jargeat P."/>
            <person name="Nagy L.G."/>
            <person name="Floudas D."/>
            <person name="Copeland A."/>
            <person name="Barry K.W."/>
            <person name="Cichocki N."/>
            <person name="Veneault-Fourrey C."/>
            <person name="LaButti K."/>
            <person name="Lindquist E.A."/>
            <person name="Lipzen A."/>
            <person name="Lundell T."/>
            <person name="Morin E."/>
            <person name="Murat C."/>
            <person name="Sun H."/>
            <person name="Tunlid A."/>
            <person name="Henrissat B."/>
            <person name="Grigoriev I.V."/>
            <person name="Hibbett D.S."/>
            <person name="Martin F."/>
            <person name="Nordberg H.P."/>
            <person name="Cantor M.N."/>
            <person name="Hua S.X."/>
        </authorList>
    </citation>
    <scope>NUCLEOTIDE SEQUENCE [LARGE SCALE GENOMIC DNA]</scope>
    <source>
        <strain evidence="7 8">Ve08.2h10</strain>
    </source>
</reference>
<sequence length="364" mass="39299">ISIPVGIFIGLLASFVQSLGLAIQRRSHVLNSKLPELERRVEHRRPLWLFGFAVFFISNIFGSFIQIASLPVVILAPLGAVSLLWNALFAQLLFRPPLILGTALIAGGAVLIAVYGIVPETPRSLDELMTLFARPAFIAWFCVEGAVVFVCLIVTHAVEYSFSRRPEAALYALLQANGELIESPLCTSPDSSPRLSPTSIPYINQHPLHKYRPSSPHGSASTSASTPGPLPRIPARTPLLLALAYAAASGTLSGLCLIFAKSGVELLVLTLKGSNQFYRWEAWALVGGLVAFALGQLWYLNRGLKLADPVFVCPSAFCFYNFSSILNGLVYFNQLGELSGSYISLVVLGMVTLLAGVWAVSVQA</sequence>
<evidence type="ECO:0000256" key="5">
    <source>
        <dbReference type="SAM" id="MobiDB-lite"/>
    </source>
</evidence>
<dbReference type="Pfam" id="PF05653">
    <property type="entry name" value="Mg_trans_NIPA"/>
    <property type="match status" value="2"/>
</dbReference>
<evidence type="ECO:0000256" key="6">
    <source>
        <dbReference type="SAM" id="Phobius"/>
    </source>
</evidence>
<protein>
    <recommendedName>
        <fullName evidence="9">Magnesium transporter</fullName>
    </recommendedName>
</protein>
<gene>
    <name evidence="7" type="ORF">PAXRUDRAFT_91077</name>
</gene>
<feature type="transmembrane region" description="Helical" evidence="6">
    <location>
        <begin position="74"/>
        <end position="93"/>
    </location>
</feature>
<feature type="transmembrane region" description="Helical" evidence="6">
    <location>
        <begin position="239"/>
        <end position="260"/>
    </location>
</feature>
<accession>A0A0D0E771</accession>
<keyword evidence="4 6" id="KW-0472">Membrane</keyword>
<reference evidence="8" key="2">
    <citation type="submission" date="2015-01" db="EMBL/GenBank/DDBJ databases">
        <title>Evolutionary Origins and Diversification of the Mycorrhizal Mutualists.</title>
        <authorList>
            <consortium name="DOE Joint Genome Institute"/>
            <consortium name="Mycorrhizal Genomics Consortium"/>
            <person name="Kohler A."/>
            <person name="Kuo A."/>
            <person name="Nagy L.G."/>
            <person name="Floudas D."/>
            <person name="Copeland A."/>
            <person name="Barry K.W."/>
            <person name="Cichocki N."/>
            <person name="Veneault-Fourrey C."/>
            <person name="LaButti K."/>
            <person name="Lindquist E.A."/>
            <person name="Lipzen A."/>
            <person name="Lundell T."/>
            <person name="Morin E."/>
            <person name="Murat C."/>
            <person name="Riley R."/>
            <person name="Ohm R."/>
            <person name="Sun H."/>
            <person name="Tunlid A."/>
            <person name="Henrissat B."/>
            <person name="Grigoriev I.V."/>
            <person name="Hibbett D.S."/>
            <person name="Martin F."/>
        </authorList>
    </citation>
    <scope>NUCLEOTIDE SEQUENCE [LARGE SCALE GENOMIC DNA]</scope>
    <source>
        <strain evidence="8">Ve08.2h10</strain>
    </source>
</reference>
<evidence type="ECO:0000256" key="4">
    <source>
        <dbReference type="ARBA" id="ARBA00023136"/>
    </source>
</evidence>
<dbReference type="InterPro" id="IPR008521">
    <property type="entry name" value="Mg_trans_NIPA"/>
</dbReference>
<evidence type="ECO:0000313" key="8">
    <source>
        <dbReference type="Proteomes" id="UP000054538"/>
    </source>
</evidence>
<keyword evidence="8" id="KW-1185">Reference proteome</keyword>
<dbReference type="PANTHER" id="PTHR12570">
    <property type="match status" value="1"/>
</dbReference>
<dbReference type="GO" id="GO:0015095">
    <property type="term" value="F:magnesium ion transmembrane transporter activity"/>
    <property type="evidence" value="ECO:0007669"/>
    <property type="project" value="InterPro"/>
</dbReference>
<feature type="transmembrane region" description="Helical" evidence="6">
    <location>
        <begin position="47"/>
        <end position="68"/>
    </location>
</feature>
<dbReference type="Proteomes" id="UP000054538">
    <property type="component" value="Unassembled WGS sequence"/>
</dbReference>
<dbReference type="PANTHER" id="PTHR12570:SF86">
    <property type="entry name" value="ADR321CP"/>
    <property type="match status" value="1"/>
</dbReference>
<feature type="transmembrane region" description="Helical" evidence="6">
    <location>
        <begin position="311"/>
        <end position="330"/>
    </location>
</feature>
<comment type="subcellular location">
    <subcellularLocation>
        <location evidence="1">Membrane</location>
        <topology evidence="1">Multi-pass membrane protein</topology>
    </subcellularLocation>
</comment>
<keyword evidence="3 6" id="KW-1133">Transmembrane helix</keyword>
<feature type="compositionally biased region" description="Low complexity" evidence="5">
    <location>
        <begin position="213"/>
        <end position="231"/>
    </location>
</feature>
<feature type="non-terminal residue" evidence="7">
    <location>
        <position position="1"/>
    </location>
</feature>
<feature type="transmembrane region" description="Helical" evidence="6">
    <location>
        <begin position="280"/>
        <end position="299"/>
    </location>
</feature>